<dbReference type="RefSeq" id="WP_185991279.1">
    <property type="nucleotide sequence ID" value="NZ_JACCAE010000001.1"/>
</dbReference>
<keyword evidence="6" id="KW-1185">Reference proteome</keyword>
<keyword evidence="2 5" id="KW-0808">Transferase</keyword>
<accession>A0A852VXH2</accession>
<dbReference type="FunFam" id="3.40.630.30:FF:000064">
    <property type="entry name" value="GNAT family acetyltransferase"/>
    <property type="match status" value="1"/>
</dbReference>
<dbReference type="PANTHER" id="PTHR10545:SF29">
    <property type="entry name" value="GH14572P-RELATED"/>
    <property type="match status" value="1"/>
</dbReference>
<dbReference type="CDD" id="cd04301">
    <property type="entry name" value="NAT_SF"/>
    <property type="match status" value="1"/>
</dbReference>
<keyword evidence="3" id="KW-0012">Acyltransferase</keyword>
<comment type="similarity">
    <text evidence="1">Belongs to the acetyltransferase family.</text>
</comment>
<dbReference type="SUPFAM" id="SSF55729">
    <property type="entry name" value="Acyl-CoA N-acyltransferases (Nat)"/>
    <property type="match status" value="1"/>
</dbReference>
<name>A0A852VXH2_9MICO</name>
<feature type="domain" description="N-acetyltransferase" evidence="4">
    <location>
        <begin position="4"/>
        <end position="184"/>
    </location>
</feature>
<dbReference type="AlphaFoldDB" id="A0A852VXH2"/>
<dbReference type="InterPro" id="IPR051016">
    <property type="entry name" value="Diverse_Substrate_AcTransf"/>
</dbReference>
<dbReference type="Pfam" id="PF00583">
    <property type="entry name" value="Acetyltransf_1"/>
    <property type="match status" value="1"/>
</dbReference>
<gene>
    <name evidence="5" type="ORF">BJY20_001867</name>
</gene>
<dbReference type="EMBL" id="JACCAE010000001">
    <property type="protein sequence ID" value="NYF98475.1"/>
    <property type="molecule type" value="Genomic_DNA"/>
</dbReference>
<protein>
    <submittedName>
        <fullName evidence="5">GNAT superfamily N-acetyltransferase</fullName>
    </submittedName>
</protein>
<evidence type="ECO:0000313" key="6">
    <source>
        <dbReference type="Proteomes" id="UP000554054"/>
    </source>
</evidence>
<dbReference type="Gene3D" id="3.40.630.30">
    <property type="match status" value="1"/>
</dbReference>
<evidence type="ECO:0000256" key="2">
    <source>
        <dbReference type="ARBA" id="ARBA00022679"/>
    </source>
</evidence>
<dbReference type="PANTHER" id="PTHR10545">
    <property type="entry name" value="DIAMINE N-ACETYLTRANSFERASE"/>
    <property type="match status" value="1"/>
</dbReference>
<dbReference type="PROSITE" id="PS51186">
    <property type="entry name" value="GNAT"/>
    <property type="match status" value="1"/>
</dbReference>
<dbReference type="InterPro" id="IPR000182">
    <property type="entry name" value="GNAT_dom"/>
</dbReference>
<organism evidence="5 6">
    <name type="scientific">Janibacter cremeus</name>
    <dbReference type="NCBI Taxonomy" id="1285192"/>
    <lineage>
        <taxon>Bacteria</taxon>
        <taxon>Bacillati</taxon>
        <taxon>Actinomycetota</taxon>
        <taxon>Actinomycetes</taxon>
        <taxon>Micrococcales</taxon>
        <taxon>Intrasporangiaceae</taxon>
        <taxon>Janibacter</taxon>
    </lineage>
</organism>
<dbReference type="Proteomes" id="UP000554054">
    <property type="component" value="Unassembled WGS sequence"/>
</dbReference>
<dbReference type="GO" id="GO:0008080">
    <property type="term" value="F:N-acetyltransferase activity"/>
    <property type="evidence" value="ECO:0007669"/>
    <property type="project" value="TreeGrafter"/>
</dbReference>
<reference evidence="5 6" key="1">
    <citation type="submission" date="2020-07" db="EMBL/GenBank/DDBJ databases">
        <title>Sequencing the genomes of 1000 actinobacteria strains.</title>
        <authorList>
            <person name="Klenk H.-P."/>
        </authorList>
    </citation>
    <scope>NUCLEOTIDE SEQUENCE [LARGE SCALE GENOMIC DNA]</scope>
    <source>
        <strain evidence="5 6">DSM 26154</strain>
    </source>
</reference>
<evidence type="ECO:0000256" key="3">
    <source>
        <dbReference type="ARBA" id="ARBA00023315"/>
    </source>
</evidence>
<evidence type="ECO:0000259" key="4">
    <source>
        <dbReference type="PROSITE" id="PS51186"/>
    </source>
</evidence>
<evidence type="ECO:0000256" key="1">
    <source>
        <dbReference type="ARBA" id="ARBA00008694"/>
    </source>
</evidence>
<evidence type="ECO:0000313" key="5">
    <source>
        <dbReference type="EMBL" id="NYF98475.1"/>
    </source>
</evidence>
<sequence>MSHPDIRPATPGDLPDILRLVHELAVYEREPDAVEATEADFAAVLFPTEAGPTAFCHVVEADEGGVLRCDEGASKEGTRRVVGMALWFLTFSTWTGQQGIHLEDLFVEPEHRGSGLGKALLVHLAQIATERGHRRLEWTVLRWNEPAIAFYESLAAAPQVEWETYRLDGDALAQVGTPTPSVVR</sequence>
<proteinExistence type="inferred from homology"/>
<dbReference type="InterPro" id="IPR016181">
    <property type="entry name" value="Acyl_CoA_acyltransferase"/>
</dbReference>
<comment type="caution">
    <text evidence="5">The sequence shown here is derived from an EMBL/GenBank/DDBJ whole genome shotgun (WGS) entry which is preliminary data.</text>
</comment>